<dbReference type="InterPro" id="IPR058879">
    <property type="entry name" value="NTF2-like_dom_nem"/>
</dbReference>
<feature type="chain" id="PRO_5003405480" description="NTF2-like domain-containing protein" evidence="1">
    <location>
        <begin position="20"/>
        <end position="518"/>
    </location>
</feature>
<name>G0NL76_CAEBE</name>
<evidence type="ECO:0000259" key="2">
    <source>
        <dbReference type="Pfam" id="PF26529"/>
    </source>
</evidence>
<reference evidence="4" key="1">
    <citation type="submission" date="2011-07" db="EMBL/GenBank/DDBJ databases">
        <authorList>
            <consortium name="Caenorhabditis brenneri Sequencing and Analysis Consortium"/>
            <person name="Wilson R.K."/>
        </authorList>
    </citation>
    <scope>NUCLEOTIDE SEQUENCE [LARGE SCALE GENOMIC DNA]</scope>
    <source>
        <strain evidence="4">PB2801</strain>
    </source>
</reference>
<feature type="signal peptide" evidence="1">
    <location>
        <begin position="1"/>
        <end position="19"/>
    </location>
</feature>
<accession>G0NL76</accession>
<keyword evidence="4" id="KW-1185">Reference proteome</keyword>
<keyword evidence="1" id="KW-0732">Signal</keyword>
<dbReference type="Pfam" id="PF26529">
    <property type="entry name" value="NTF2_2"/>
    <property type="match status" value="3"/>
</dbReference>
<dbReference type="InParanoid" id="G0NL76"/>
<evidence type="ECO:0000313" key="3">
    <source>
        <dbReference type="EMBL" id="EGT33293.1"/>
    </source>
</evidence>
<dbReference type="Proteomes" id="UP000008068">
    <property type="component" value="Unassembled WGS sequence"/>
</dbReference>
<dbReference type="AlphaFoldDB" id="G0NL76"/>
<organism evidence="4">
    <name type="scientific">Caenorhabditis brenneri</name>
    <name type="common">Nematode worm</name>
    <dbReference type="NCBI Taxonomy" id="135651"/>
    <lineage>
        <taxon>Eukaryota</taxon>
        <taxon>Metazoa</taxon>
        <taxon>Ecdysozoa</taxon>
        <taxon>Nematoda</taxon>
        <taxon>Chromadorea</taxon>
        <taxon>Rhabditida</taxon>
        <taxon>Rhabditina</taxon>
        <taxon>Rhabditomorpha</taxon>
        <taxon>Rhabditoidea</taxon>
        <taxon>Rhabditidae</taxon>
        <taxon>Peloderinae</taxon>
        <taxon>Caenorhabditis</taxon>
    </lineage>
</organism>
<sequence>MFNRAAFLLLPALLLLVESLKINEIVKRVGRRSREKDRCLYHLECTWQQMTENQILNVKQNDSNRIARAFVYSTSAEDYAYQKSFDFLESILHPDMTAKVCGHDKDMNAIQYTKFLKSSSAHYKIFPYRNYAWDFEPTSERSNMNIKINVNQTDNLGAKVELYFDLTLKINVNSKNEFSLFQIHHIHQYGTCGEHGIVGYNTFRSIDEAEELKKTHVAKYFFDLITPSPYMDTANPGKIPMAWANGLKDFVTINVCRDGTTEPVTYTKAHFQAWYKRFAMLWHPAKDETEPMKLQTIDFNDNGIVARITFKLQIGRKDYEPVHEWDIKFSAKNMSYSTDRVEVLCSPSFNLKEISLRAMREVITESFVDNIVSLPKPNHWYSSVEFVKLFTKTGTVELHHCDIRKTEVVSQIDLFEYDRSQKYNVKFLKYWIDEKDLELSATDTVIIRFKTISAADTEKPEYEFEHPWEVTLKWDDMDQFYYIEKIEIGCSKHNFPGENEQDDMYNLFSGGLIGGGKK</sequence>
<feature type="domain" description="NTF2-like" evidence="2">
    <location>
        <begin position="351"/>
        <end position="493"/>
    </location>
</feature>
<dbReference type="EMBL" id="GL379904">
    <property type="protein sequence ID" value="EGT33293.1"/>
    <property type="molecule type" value="Genomic_DNA"/>
</dbReference>
<dbReference type="HOGENOM" id="CLU_038306_0_0_1"/>
<feature type="domain" description="NTF2-like" evidence="2">
    <location>
        <begin position="211"/>
        <end position="348"/>
    </location>
</feature>
<evidence type="ECO:0000256" key="1">
    <source>
        <dbReference type="SAM" id="SignalP"/>
    </source>
</evidence>
<evidence type="ECO:0000313" key="4">
    <source>
        <dbReference type="Proteomes" id="UP000008068"/>
    </source>
</evidence>
<protein>
    <recommendedName>
        <fullName evidence="2">NTF2-like domain-containing protein</fullName>
    </recommendedName>
</protein>
<dbReference type="OMA" id="LEFDITM"/>
<feature type="domain" description="NTF2-like" evidence="2">
    <location>
        <begin position="57"/>
        <end position="196"/>
    </location>
</feature>
<dbReference type="eggNOG" id="KOG4209">
    <property type="taxonomic scope" value="Eukaryota"/>
</dbReference>
<dbReference type="STRING" id="135651.G0NL76"/>
<proteinExistence type="predicted"/>
<gene>
    <name evidence="3" type="ORF">CAEBREN_16068</name>
</gene>